<feature type="domain" description="B box-type" evidence="7">
    <location>
        <begin position="94"/>
        <end position="143"/>
    </location>
</feature>
<reference evidence="9" key="1">
    <citation type="submission" date="2025-08" db="UniProtKB">
        <authorList>
            <consortium name="RefSeq"/>
        </authorList>
    </citation>
    <scope>IDENTIFICATION</scope>
    <source>
        <tissue evidence="9">Gonads</tissue>
    </source>
</reference>
<dbReference type="PROSITE" id="PS50119">
    <property type="entry name" value="ZF_BBOX"/>
    <property type="match status" value="2"/>
</dbReference>
<keyword evidence="4" id="KW-0862">Zinc</keyword>
<dbReference type="InterPro" id="IPR017907">
    <property type="entry name" value="Znf_RING_CS"/>
</dbReference>
<dbReference type="InterPro" id="IPR047153">
    <property type="entry name" value="TRIM45/56/19-like"/>
</dbReference>
<proteinExistence type="predicted"/>
<feature type="domain" description="B box-type" evidence="7">
    <location>
        <begin position="158"/>
        <end position="199"/>
    </location>
</feature>
<dbReference type="InterPro" id="IPR001841">
    <property type="entry name" value="Znf_RING"/>
</dbReference>
<organism evidence="8 9">
    <name type="scientific">Lingula anatina</name>
    <name type="common">Brachiopod</name>
    <name type="synonym">Lingula unguis</name>
    <dbReference type="NCBI Taxonomy" id="7574"/>
    <lineage>
        <taxon>Eukaryota</taxon>
        <taxon>Metazoa</taxon>
        <taxon>Spiralia</taxon>
        <taxon>Lophotrochozoa</taxon>
        <taxon>Brachiopoda</taxon>
        <taxon>Linguliformea</taxon>
        <taxon>Lingulata</taxon>
        <taxon>Lingulida</taxon>
        <taxon>Linguloidea</taxon>
        <taxon>Lingulidae</taxon>
        <taxon>Lingula</taxon>
    </lineage>
</organism>
<dbReference type="InterPro" id="IPR027370">
    <property type="entry name" value="Znf-RING_euk"/>
</dbReference>
<dbReference type="InterPro" id="IPR011042">
    <property type="entry name" value="6-blade_b-propeller_TolB-like"/>
</dbReference>
<dbReference type="CDD" id="cd05819">
    <property type="entry name" value="NHL"/>
    <property type="match status" value="1"/>
</dbReference>
<dbReference type="Gene3D" id="2.120.10.30">
    <property type="entry name" value="TolB, C-terminal domain"/>
    <property type="match status" value="1"/>
</dbReference>
<evidence type="ECO:0000256" key="1">
    <source>
        <dbReference type="ARBA" id="ARBA00022553"/>
    </source>
</evidence>
<gene>
    <name evidence="9" type="primary">LOC106169486</name>
</gene>
<dbReference type="SUPFAM" id="SSF101898">
    <property type="entry name" value="NHL repeat"/>
    <property type="match status" value="1"/>
</dbReference>
<dbReference type="InterPro" id="IPR000315">
    <property type="entry name" value="Znf_B-box"/>
</dbReference>
<keyword evidence="8" id="KW-1185">Reference proteome</keyword>
<dbReference type="InParanoid" id="A0A1S3J3G2"/>
<evidence type="ECO:0000256" key="2">
    <source>
        <dbReference type="ARBA" id="ARBA00022723"/>
    </source>
</evidence>
<evidence type="ECO:0000256" key="4">
    <source>
        <dbReference type="ARBA" id="ARBA00022833"/>
    </source>
</evidence>
<sequence>MSLSKILTEDFLTCSICFEKFKDPKVLGCSHTFCQHCLQDHLDRNFKGQPGFPCPICRHQCDLPRGGVSSLQTNHLVVSISHTLGQVEQAKAAKKCEVCCLKNARNPLMATKRCLDCSESMCGNCSSDHVLHKLNRDHKLFPVDQIDSDEYVTELRARQNILCDHNNKDPVEIFCPVCKMFICVGCMVLEHKDHDCLRINTAADKRKEKLELNIKPIEKKSLLYDQFKTAAEDQKASVEEGRKKAKNQVNQQLQLMITVLRQCADDLLVEIDAKSDAKLEVLDGLIAIATADQNQLDDVVDFSRKVINHGNNMDVLQMASACEQSSESVHTLDIPTLSATMTRLQLITKDMEEWVTNINRCLGDVVPAVCGRLVTSFKVELAKSPEEVLSHVTTDANGDTLVGVFCNVERSVNRIHIYDTNFVLQGTIPNPRAAEKYAFAGIAIDDDGNIVTRCLGSNEIIVYAKTGNHVRTFHSESPEAIAVNSKGHYVVAGRNNLTVHHKDGKVLQTTPDPGEGKYFKRIQCKVNDDVIVTDPGDHHIRVYDPTLQLKYRYGTLGDGDGQVNLPGGTFCMDNGDIILTDLKNHRLHLVSPDGKFRQFLLSKENGLDGPKDVAINRLGQLVVGEKTGEIKVYQL</sequence>
<feature type="domain" description="RING-type" evidence="6">
    <location>
        <begin position="14"/>
        <end position="58"/>
    </location>
</feature>
<dbReference type="PROSITE" id="PS00518">
    <property type="entry name" value="ZF_RING_1"/>
    <property type="match status" value="1"/>
</dbReference>
<keyword evidence="2" id="KW-0479">Metal-binding</keyword>
<evidence type="ECO:0000259" key="6">
    <source>
        <dbReference type="PROSITE" id="PS50089"/>
    </source>
</evidence>
<dbReference type="GO" id="GO:0008270">
    <property type="term" value="F:zinc ion binding"/>
    <property type="evidence" value="ECO:0007669"/>
    <property type="project" value="UniProtKB-KW"/>
</dbReference>
<dbReference type="SUPFAM" id="SSF57850">
    <property type="entry name" value="RING/U-box"/>
    <property type="match status" value="1"/>
</dbReference>
<dbReference type="PANTHER" id="PTHR25462">
    <property type="entry name" value="BONUS, ISOFORM C-RELATED"/>
    <property type="match status" value="1"/>
</dbReference>
<keyword evidence="3 5" id="KW-0863">Zinc-finger</keyword>
<evidence type="ECO:0000313" key="8">
    <source>
        <dbReference type="Proteomes" id="UP000085678"/>
    </source>
</evidence>
<dbReference type="AlphaFoldDB" id="A0A1S3J3G2"/>
<dbReference type="SMART" id="SM00184">
    <property type="entry name" value="RING"/>
    <property type="match status" value="2"/>
</dbReference>
<dbReference type="Proteomes" id="UP000085678">
    <property type="component" value="Unplaced"/>
</dbReference>
<dbReference type="OrthoDB" id="9992988at2759"/>
<dbReference type="GeneID" id="106169486"/>
<keyword evidence="1" id="KW-0597">Phosphoprotein</keyword>
<evidence type="ECO:0000313" key="9">
    <source>
        <dbReference type="RefSeq" id="XP_013404404.1"/>
    </source>
</evidence>
<protein>
    <submittedName>
        <fullName evidence="9">Tripartite motif-containing protein 2-like</fullName>
    </submittedName>
</protein>
<dbReference type="PANTHER" id="PTHR25462:SF296">
    <property type="entry name" value="MEIOTIC P26, ISOFORM F"/>
    <property type="match status" value="1"/>
</dbReference>
<dbReference type="InterPro" id="IPR013083">
    <property type="entry name" value="Znf_RING/FYVE/PHD"/>
</dbReference>
<dbReference type="SUPFAM" id="SSF57845">
    <property type="entry name" value="B-box zinc-binding domain"/>
    <property type="match status" value="1"/>
</dbReference>
<dbReference type="Gene3D" id="3.30.40.10">
    <property type="entry name" value="Zinc/RING finger domain, C3HC4 (zinc finger)"/>
    <property type="match status" value="1"/>
</dbReference>
<name>A0A1S3J3G2_LINAN</name>
<dbReference type="Gene3D" id="3.30.160.60">
    <property type="entry name" value="Classic Zinc Finger"/>
    <property type="match status" value="1"/>
</dbReference>
<dbReference type="PROSITE" id="PS50089">
    <property type="entry name" value="ZF_RING_2"/>
    <property type="match status" value="1"/>
</dbReference>
<evidence type="ECO:0000256" key="5">
    <source>
        <dbReference type="PROSITE-ProRule" id="PRU00024"/>
    </source>
</evidence>
<dbReference type="Pfam" id="PF13445">
    <property type="entry name" value="zf-RING_UBOX"/>
    <property type="match status" value="1"/>
</dbReference>
<dbReference type="Pfam" id="PF00643">
    <property type="entry name" value="zf-B_box"/>
    <property type="match status" value="1"/>
</dbReference>
<evidence type="ECO:0000259" key="7">
    <source>
        <dbReference type="PROSITE" id="PS50119"/>
    </source>
</evidence>
<dbReference type="RefSeq" id="XP_013404404.1">
    <property type="nucleotide sequence ID" value="XM_013548950.1"/>
</dbReference>
<dbReference type="CDD" id="cd19757">
    <property type="entry name" value="Bbox1"/>
    <property type="match status" value="1"/>
</dbReference>
<dbReference type="STRING" id="7574.A0A1S3J3G2"/>
<dbReference type="KEGG" id="lak:106169486"/>
<evidence type="ECO:0000256" key="3">
    <source>
        <dbReference type="ARBA" id="ARBA00022771"/>
    </source>
</evidence>
<accession>A0A1S3J3G2</accession>